<gene>
    <name evidence="1" type="ORF">ACFPN5_16070</name>
</gene>
<sequence>MKFSDELLVAFVNGELAEPARAAVERAVRADPAIAARVAGHRARRSRVYGVVAGGCDGGHTQAHGCATGAKIVQLDIVRAARNAPLPPHLAAHLPAHLPQSVAPPEPSWTRRHALAVTAALVGGVLLGGFGWHAWQGEAELASLSGGDGALVAQGHLATALSAQLASPGPSGRVRIGISFLAKDGKYCRSFVMDTTAGLACRDGAQWKIPVLAQGAAGTAWLDGSVLPPAVLDAVDARIAGTPLNNAAERAAQARGWKRGG</sequence>
<dbReference type="Proteomes" id="UP001596050">
    <property type="component" value="Unassembled WGS sequence"/>
</dbReference>
<proteinExistence type="predicted"/>
<evidence type="ECO:0000313" key="1">
    <source>
        <dbReference type="EMBL" id="MFC5461327.1"/>
    </source>
</evidence>
<dbReference type="RefSeq" id="WP_379784765.1">
    <property type="nucleotide sequence ID" value="NZ_JBHSMU010000015.1"/>
</dbReference>
<comment type="caution">
    <text evidence="1">The sequence shown here is derived from an EMBL/GenBank/DDBJ whole genome shotgun (WGS) entry which is preliminary data.</text>
</comment>
<evidence type="ECO:0000313" key="2">
    <source>
        <dbReference type="Proteomes" id="UP001596050"/>
    </source>
</evidence>
<dbReference type="EMBL" id="JBHSMU010000015">
    <property type="protein sequence ID" value="MFC5461327.1"/>
    <property type="molecule type" value="Genomic_DNA"/>
</dbReference>
<keyword evidence="2" id="KW-1185">Reference proteome</keyword>
<protein>
    <recommendedName>
        <fullName evidence="3">Anti-sigma factor</fullName>
    </recommendedName>
</protein>
<organism evidence="1 2">
    <name type="scientific">Massilia niabensis</name>
    <dbReference type="NCBI Taxonomy" id="544910"/>
    <lineage>
        <taxon>Bacteria</taxon>
        <taxon>Pseudomonadati</taxon>
        <taxon>Pseudomonadota</taxon>
        <taxon>Betaproteobacteria</taxon>
        <taxon>Burkholderiales</taxon>
        <taxon>Oxalobacteraceae</taxon>
        <taxon>Telluria group</taxon>
        <taxon>Massilia</taxon>
    </lineage>
</organism>
<name>A0ABW0L8W6_9BURK</name>
<accession>A0ABW0L8W6</accession>
<evidence type="ECO:0008006" key="3">
    <source>
        <dbReference type="Google" id="ProtNLM"/>
    </source>
</evidence>
<reference evidence="2" key="1">
    <citation type="journal article" date="2019" name="Int. J. Syst. Evol. Microbiol.">
        <title>The Global Catalogue of Microorganisms (GCM) 10K type strain sequencing project: providing services to taxonomists for standard genome sequencing and annotation.</title>
        <authorList>
            <consortium name="The Broad Institute Genomics Platform"/>
            <consortium name="The Broad Institute Genome Sequencing Center for Infectious Disease"/>
            <person name="Wu L."/>
            <person name="Ma J."/>
        </authorList>
    </citation>
    <scope>NUCLEOTIDE SEQUENCE [LARGE SCALE GENOMIC DNA]</scope>
    <source>
        <strain evidence="2">KACC 12649</strain>
    </source>
</reference>